<sequence length="112" mass="13158">MQVLERLQNWYKNQCDGDWEHYHGVKIETIDNPGWAITIDLNETPLEGVQFVISNDISEFDWFHIKIIDNKYIACGDPSKLNFLLEYFLDDLFLKASKNELDYNLLIPLYGA</sequence>
<dbReference type="Proteomes" id="UP001185092">
    <property type="component" value="Unassembled WGS sequence"/>
</dbReference>
<reference evidence="1" key="1">
    <citation type="submission" date="2023-07" db="EMBL/GenBank/DDBJ databases">
        <title>Genomic Encyclopedia of Type Strains, Phase IV (KMG-IV): sequencing the most valuable type-strain genomes for metagenomic binning, comparative biology and taxonomic classification.</title>
        <authorList>
            <person name="Goeker M."/>
        </authorList>
    </citation>
    <scope>NUCLEOTIDE SEQUENCE</scope>
    <source>
        <strain evidence="1">DSM 26174</strain>
    </source>
</reference>
<proteinExistence type="predicted"/>
<dbReference type="AlphaFoldDB" id="A0AAE3XMC0"/>
<dbReference type="InterPro" id="IPR028228">
    <property type="entry name" value="Imm53"/>
</dbReference>
<evidence type="ECO:0000313" key="1">
    <source>
        <dbReference type="EMBL" id="MDR6238560.1"/>
    </source>
</evidence>
<dbReference type="Pfam" id="PF15580">
    <property type="entry name" value="Imm53"/>
    <property type="match status" value="1"/>
</dbReference>
<evidence type="ECO:0008006" key="3">
    <source>
        <dbReference type="Google" id="ProtNLM"/>
    </source>
</evidence>
<accession>A0AAE3XMC0</accession>
<dbReference type="RefSeq" id="WP_309938067.1">
    <property type="nucleotide sequence ID" value="NZ_AP025305.1"/>
</dbReference>
<evidence type="ECO:0000313" key="2">
    <source>
        <dbReference type="Proteomes" id="UP001185092"/>
    </source>
</evidence>
<organism evidence="1 2">
    <name type="scientific">Aureibacter tunicatorum</name>
    <dbReference type="NCBI Taxonomy" id="866807"/>
    <lineage>
        <taxon>Bacteria</taxon>
        <taxon>Pseudomonadati</taxon>
        <taxon>Bacteroidota</taxon>
        <taxon>Cytophagia</taxon>
        <taxon>Cytophagales</taxon>
        <taxon>Persicobacteraceae</taxon>
        <taxon>Aureibacter</taxon>
    </lineage>
</organism>
<gene>
    <name evidence="1" type="ORF">HNQ88_001597</name>
</gene>
<comment type="caution">
    <text evidence="1">The sequence shown here is derived from an EMBL/GenBank/DDBJ whole genome shotgun (WGS) entry which is preliminary data.</text>
</comment>
<protein>
    <recommendedName>
        <fullName evidence="3">Immunity protein 53</fullName>
    </recommendedName>
</protein>
<name>A0AAE3XMC0_9BACT</name>
<dbReference type="EMBL" id="JAVDQD010000002">
    <property type="protein sequence ID" value="MDR6238560.1"/>
    <property type="molecule type" value="Genomic_DNA"/>
</dbReference>
<keyword evidence="2" id="KW-1185">Reference proteome</keyword>